<feature type="compositionally biased region" description="Low complexity" evidence="4">
    <location>
        <begin position="96"/>
        <end position="105"/>
    </location>
</feature>
<dbReference type="SUPFAM" id="SSF50156">
    <property type="entry name" value="PDZ domain-like"/>
    <property type="match status" value="1"/>
</dbReference>
<feature type="region of interest" description="Disordered" evidence="4">
    <location>
        <begin position="265"/>
        <end position="287"/>
    </location>
</feature>
<reference evidence="7" key="1">
    <citation type="submission" date="2021-03" db="EMBL/GenBank/DDBJ databases">
        <authorList>
            <person name="Kanchanasin P."/>
            <person name="Saeng-In P."/>
            <person name="Phongsopitanun W."/>
            <person name="Yuki M."/>
            <person name="Kudo T."/>
            <person name="Ohkuma M."/>
            <person name="Tanasupawat S."/>
        </authorList>
    </citation>
    <scope>NUCLEOTIDE SEQUENCE</scope>
    <source>
        <strain evidence="7">GKU 128</strain>
    </source>
</reference>
<feature type="compositionally biased region" description="Pro residues" evidence="4">
    <location>
        <begin position="190"/>
        <end position="225"/>
    </location>
</feature>
<keyword evidence="8" id="KW-1185">Reference proteome</keyword>
<dbReference type="InterPro" id="IPR001478">
    <property type="entry name" value="PDZ"/>
</dbReference>
<proteinExistence type="inferred from homology"/>
<dbReference type="InterPro" id="IPR043504">
    <property type="entry name" value="Peptidase_S1_PA_chymotrypsin"/>
</dbReference>
<dbReference type="GO" id="GO:0006508">
    <property type="term" value="P:proteolysis"/>
    <property type="evidence" value="ECO:0007669"/>
    <property type="project" value="UniProtKB-KW"/>
</dbReference>
<dbReference type="Pfam" id="PF13180">
    <property type="entry name" value="PDZ_2"/>
    <property type="match status" value="1"/>
</dbReference>
<feature type="region of interest" description="Disordered" evidence="4">
    <location>
        <begin position="1"/>
        <end position="225"/>
    </location>
</feature>
<keyword evidence="5" id="KW-0812">Transmembrane</keyword>
<feature type="compositionally biased region" description="Low complexity" evidence="4">
    <location>
        <begin position="178"/>
        <end position="189"/>
    </location>
</feature>
<gene>
    <name evidence="7" type="ORF">J4573_48960</name>
</gene>
<comment type="similarity">
    <text evidence="1">Belongs to the peptidase S1C family.</text>
</comment>
<comment type="caution">
    <text evidence="7">The sequence shown here is derived from an EMBL/GenBank/DDBJ whole genome shotgun (WGS) entry which is preliminary data.</text>
</comment>
<dbReference type="SMART" id="SM00228">
    <property type="entry name" value="PDZ"/>
    <property type="match status" value="1"/>
</dbReference>
<evidence type="ECO:0000256" key="5">
    <source>
        <dbReference type="SAM" id="Phobius"/>
    </source>
</evidence>
<dbReference type="Gene3D" id="2.40.10.10">
    <property type="entry name" value="Trypsin-like serine proteases"/>
    <property type="match status" value="2"/>
</dbReference>
<dbReference type="AlphaFoldDB" id="A0A939TD00"/>
<keyword evidence="3" id="KW-0378">Hydrolase</keyword>
<name>A0A939TD00_9ACTN</name>
<dbReference type="InterPro" id="IPR001940">
    <property type="entry name" value="Peptidase_S1C"/>
</dbReference>
<keyword evidence="5" id="KW-0472">Membrane</keyword>
<dbReference type="InterPro" id="IPR051201">
    <property type="entry name" value="Chloro_Bact_Ser_Proteases"/>
</dbReference>
<evidence type="ECO:0000256" key="3">
    <source>
        <dbReference type="ARBA" id="ARBA00022801"/>
    </source>
</evidence>
<evidence type="ECO:0000313" key="8">
    <source>
        <dbReference type="Proteomes" id="UP000669179"/>
    </source>
</evidence>
<dbReference type="GO" id="GO:0004252">
    <property type="term" value="F:serine-type endopeptidase activity"/>
    <property type="evidence" value="ECO:0007669"/>
    <property type="project" value="InterPro"/>
</dbReference>
<evidence type="ECO:0000256" key="1">
    <source>
        <dbReference type="ARBA" id="ARBA00010541"/>
    </source>
</evidence>
<protein>
    <submittedName>
        <fullName evidence="7">Trypsin-like peptidase domain-containing protein</fullName>
    </submittedName>
</protein>
<dbReference type="EMBL" id="JAGEOJ010000032">
    <property type="protein sequence ID" value="MBO2455092.1"/>
    <property type="molecule type" value="Genomic_DNA"/>
</dbReference>
<keyword evidence="5" id="KW-1133">Transmembrane helix</keyword>
<dbReference type="PRINTS" id="PR00834">
    <property type="entry name" value="PROTEASES2C"/>
</dbReference>
<evidence type="ECO:0000313" key="7">
    <source>
        <dbReference type="EMBL" id="MBO2455092.1"/>
    </source>
</evidence>
<dbReference type="Proteomes" id="UP000669179">
    <property type="component" value="Unassembled WGS sequence"/>
</dbReference>
<dbReference type="PANTHER" id="PTHR43343:SF3">
    <property type="entry name" value="PROTEASE DO-LIKE 8, CHLOROPLASTIC"/>
    <property type="match status" value="1"/>
</dbReference>
<dbReference type="RefSeq" id="WP_208263318.1">
    <property type="nucleotide sequence ID" value="NZ_JAGEOJ010000032.1"/>
</dbReference>
<feature type="compositionally biased region" description="Basic and acidic residues" evidence="4">
    <location>
        <begin position="78"/>
        <end position="90"/>
    </location>
</feature>
<dbReference type="SUPFAM" id="SSF50494">
    <property type="entry name" value="Trypsin-like serine proteases"/>
    <property type="match status" value="1"/>
</dbReference>
<dbReference type="PROSITE" id="PS50106">
    <property type="entry name" value="PDZ"/>
    <property type="match status" value="1"/>
</dbReference>
<dbReference type="InterPro" id="IPR036034">
    <property type="entry name" value="PDZ_sf"/>
</dbReference>
<evidence type="ECO:0000256" key="4">
    <source>
        <dbReference type="SAM" id="MobiDB-lite"/>
    </source>
</evidence>
<sequence>MTEESREPAKTPSGSDRVVAGLGAERTGDTGEQPVSPETADDLQQPSAGNDPVEPQPWDDPAEPRAWDDPVEPPAADRSSDLPAGRHDQPVEIEADPAAAHAFAPPDSPGGHLPQDDVPLVPGMSAASGAPATAVEMPMPESMDPARHRPGFVPHNQDPRAGYGWPQQASHQPPPPGAHGQVPPSGAQPMGPPPGGPRPMPGPGGYGPPPGGTGPNWAPVPPPPSVRGGGPSVGVLAVIGLIVALVAGGVGAGIGVMASGDDDHGTVSLGSSDGGGSSANNRPPDSIAGVARKVLPSVVMIKVQAANGEGGAGTGFIVNSGYIITNNHVVAGGGSGGSIQVVFNDKKSLPATVKGTDPGSDVAVLKIDGNHNLPPLAVGNSDKIAVGDPVIAVGSPLGLQSSVTTGIVSALNRPVQTRSEEGGDASVLNAIQTDAAINPGNSGGPLVDSQGRVIGINTAIASLGGGGQSPFGGEQQSGSIGLGFAIPINQARRVAEEIINTGGAKRTQLGINMDTRFQGSGVKILDKAQGNSEPIVKGGPAEKAGLKAGDVITKINDQIVDGPADLSAQIRSKAPGDKVKITYERGGKESSVEVTLAAA</sequence>
<evidence type="ECO:0000259" key="6">
    <source>
        <dbReference type="PROSITE" id="PS50106"/>
    </source>
</evidence>
<dbReference type="Gene3D" id="2.30.42.10">
    <property type="match status" value="1"/>
</dbReference>
<organism evidence="7 8">
    <name type="scientific">Actinomadura barringtoniae</name>
    <dbReference type="NCBI Taxonomy" id="1427535"/>
    <lineage>
        <taxon>Bacteria</taxon>
        <taxon>Bacillati</taxon>
        <taxon>Actinomycetota</taxon>
        <taxon>Actinomycetes</taxon>
        <taxon>Streptosporangiales</taxon>
        <taxon>Thermomonosporaceae</taxon>
        <taxon>Actinomadura</taxon>
    </lineage>
</organism>
<evidence type="ECO:0000256" key="2">
    <source>
        <dbReference type="ARBA" id="ARBA00022670"/>
    </source>
</evidence>
<dbReference type="Pfam" id="PF13365">
    <property type="entry name" value="Trypsin_2"/>
    <property type="match status" value="1"/>
</dbReference>
<dbReference type="PANTHER" id="PTHR43343">
    <property type="entry name" value="PEPTIDASE S12"/>
    <property type="match status" value="1"/>
</dbReference>
<feature type="domain" description="PDZ" evidence="6">
    <location>
        <begin position="535"/>
        <end position="587"/>
    </location>
</feature>
<feature type="transmembrane region" description="Helical" evidence="5">
    <location>
        <begin position="233"/>
        <end position="258"/>
    </location>
</feature>
<accession>A0A939TD00</accession>
<keyword evidence="2" id="KW-0645">Protease</keyword>
<dbReference type="InterPro" id="IPR009003">
    <property type="entry name" value="Peptidase_S1_PA"/>
</dbReference>